<dbReference type="InterPro" id="IPR009057">
    <property type="entry name" value="Homeodomain-like_sf"/>
</dbReference>
<reference evidence="2" key="1">
    <citation type="submission" date="2010-07" db="EMBL/GenBank/DDBJ databases">
        <authorList>
            <consortium name="CONSOLIDER consortium CSD2007-00005"/>
            <person name="Guazzaroni M.-E."/>
            <person name="Richter M."/>
            <person name="Garcia-Salamanca A."/>
            <person name="Yarza P."/>
            <person name="Ferrer M."/>
        </authorList>
    </citation>
    <scope>NUCLEOTIDE SEQUENCE</scope>
</reference>
<dbReference type="EMBL" id="ADZX01000372">
    <property type="protein sequence ID" value="EFK96974.1"/>
    <property type="molecule type" value="Genomic_DNA"/>
</dbReference>
<evidence type="ECO:0000313" key="2">
    <source>
        <dbReference type="EMBL" id="EFK96974.1"/>
    </source>
</evidence>
<sequence>MQKGISPKSYPKEFKQTAIELALCNSEKPMTVLANELGIHQKTLYSWVLNYKKSNNLIDVSNKPSQEEELKRLKKENARLKMECDILKKATAYFAKETM</sequence>
<proteinExistence type="predicted"/>
<dbReference type="Pfam" id="PF01527">
    <property type="entry name" value="HTH_Tnp_1"/>
    <property type="match status" value="1"/>
</dbReference>
<keyword evidence="1" id="KW-0175">Coiled coil</keyword>
<dbReference type="AlphaFoldDB" id="D9PHH4"/>
<dbReference type="GO" id="GO:0004803">
    <property type="term" value="F:transposase activity"/>
    <property type="evidence" value="ECO:0007669"/>
    <property type="project" value="InterPro"/>
</dbReference>
<organism evidence="2">
    <name type="scientific">sediment metagenome</name>
    <dbReference type="NCBI Taxonomy" id="749907"/>
    <lineage>
        <taxon>unclassified sequences</taxon>
        <taxon>metagenomes</taxon>
        <taxon>ecological metagenomes</taxon>
    </lineage>
</organism>
<dbReference type="SUPFAM" id="SSF46689">
    <property type="entry name" value="Homeodomain-like"/>
    <property type="match status" value="1"/>
</dbReference>
<dbReference type="GO" id="GO:0006313">
    <property type="term" value="P:DNA transposition"/>
    <property type="evidence" value="ECO:0007669"/>
    <property type="project" value="InterPro"/>
</dbReference>
<reference evidence="2" key="2">
    <citation type="journal article" date="2011" name="Microb. Ecol.">
        <title>Taxonomic and Functional Metagenomic Profiling of the Microbial Community in the Anoxic Sediment of a Sub-saline Shallow Lake (Laguna de Carrizo, Central Spain).</title>
        <authorList>
            <person name="Ferrer M."/>
            <person name="Guazzaroni M.E."/>
            <person name="Richter M."/>
            <person name="Garcia-Salamanca A."/>
            <person name="Yarza P."/>
            <person name="Suarez-Suarez A."/>
            <person name="Solano J."/>
            <person name="Alcaide M."/>
            <person name="van Dillewijn P."/>
            <person name="Molina-Henares M.A."/>
            <person name="Lopez-Cortes N."/>
            <person name="Al-Ramahi Y."/>
            <person name="Guerrero C."/>
            <person name="Acosta A."/>
            <person name="de Eugenio L.I."/>
            <person name="Martinez V."/>
            <person name="Marques S."/>
            <person name="Rojo F."/>
            <person name="Santero E."/>
            <person name="Genilloud O."/>
            <person name="Perez-Perez J."/>
            <person name="Rossello-Mora R."/>
            <person name="Ramos J.L."/>
        </authorList>
    </citation>
    <scope>NUCLEOTIDE SEQUENCE</scope>
</reference>
<accession>D9PHH4</accession>
<name>D9PHH4_9ZZZZ</name>
<feature type="coiled-coil region" evidence="1">
    <location>
        <begin position="63"/>
        <end position="90"/>
    </location>
</feature>
<protein>
    <submittedName>
        <fullName evidence="2">Transposase IS3/IS911</fullName>
    </submittedName>
</protein>
<dbReference type="GO" id="GO:0003677">
    <property type="term" value="F:DNA binding"/>
    <property type="evidence" value="ECO:0007669"/>
    <property type="project" value="InterPro"/>
</dbReference>
<dbReference type="InterPro" id="IPR002514">
    <property type="entry name" value="Transposase_8"/>
</dbReference>
<comment type="caution">
    <text evidence="2">The sequence shown here is derived from an EMBL/GenBank/DDBJ whole genome shotgun (WGS) entry which is preliminary data.</text>
</comment>
<evidence type="ECO:0000256" key="1">
    <source>
        <dbReference type="SAM" id="Coils"/>
    </source>
</evidence>
<gene>
    <name evidence="2" type="ORF">LDC_0974</name>
</gene>
<dbReference type="Gene3D" id="1.10.10.60">
    <property type="entry name" value="Homeodomain-like"/>
    <property type="match status" value="1"/>
</dbReference>